<organism evidence="1 2">
    <name type="scientific">Protaetiibacter larvae</name>
    <dbReference type="NCBI Taxonomy" id="2592654"/>
    <lineage>
        <taxon>Bacteria</taxon>
        <taxon>Bacillati</taxon>
        <taxon>Actinomycetota</taxon>
        <taxon>Actinomycetes</taxon>
        <taxon>Micrococcales</taxon>
        <taxon>Microbacteriaceae</taxon>
        <taxon>Protaetiibacter</taxon>
    </lineage>
</organism>
<protein>
    <recommendedName>
        <fullName evidence="3">Acetone carboxylase</fullName>
    </recommendedName>
</protein>
<gene>
    <name evidence="1" type="ORF">FLP23_08610</name>
</gene>
<keyword evidence="2" id="KW-1185">Reference proteome</keyword>
<sequence length="77" mass="8301">MIGLGDPGIRCSSAGCTADAAFRVNWRNPRIHGPERVKVWLACAAHRDSLSGYLSSRGFPVQVTPLAVELDRIPDPA</sequence>
<evidence type="ECO:0000313" key="1">
    <source>
        <dbReference type="EMBL" id="QEO10059.1"/>
    </source>
</evidence>
<evidence type="ECO:0000313" key="2">
    <source>
        <dbReference type="Proteomes" id="UP000322159"/>
    </source>
</evidence>
<dbReference type="EMBL" id="CP043504">
    <property type="protein sequence ID" value="QEO10059.1"/>
    <property type="molecule type" value="Genomic_DNA"/>
</dbReference>
<dbReference type="AlphaFoldDB" id="A0A5C1YA46"/>
<name>A0A5C1YA46_9MICO</name>
<dbReference type="KEGG" id="lyk:FLP23_08610"/>
<evidence type="ECO:0008006" key="3">
    <source>
        <dbReference type="Google" id="ProtNLM"/>
    </source>
</evidence>
<dbReference type="Proteomes" id="UP000322159">
    <property type="component" value="Chromosome"/>
</dbReference>
<dbReference type="OrthoDB" id="5193525at2"/>
<proteinExistence type="predicted"/>
<dbReference type="RefSeq" id="WP_149325477.1">
    <property type="nucleotide sequence ID" value="NZ_CP043504.1"/>
</dbReference>
<accession>A0A5C1YA46</accession>
<reference evidence="1 2" key="1">
    <citation type="submission" date="2019-09" db="EMBL/GenBank/DDBJ databases">
        <title>Genome sequencing of strain KACC 19322.</title>
        <authorList>
            <person name="Heo J."/>
            <person name="Kim S.-J."/>
            <person name="Kim J.-S."/>
            <person name="Hong S.-B."/>
            <person name="Kwon S.-W."/>
        </authorList>
    </citation>
    <scope>NUCLEOTIDE SEQUENCE [LARGE SCALE GENOMIC DNA]</scope>
    <source>
        <strain evidence="1 2">KACC 19322</strain>
    </source>
</reference>